<dbReference type="InterPro" id="IPR050515">
    <property type="entry name" value="Beta-lactam/transpept"/>
</dbReference>
<reference evidence="14" key="2">
    <citation type="submission" date="2021-04" db="EMBL/GenBank/DDBJ databases">
        <authorList>
            <person name="Gilroy R."/>
        </authorList>
    </citation>
    <scope>NUCLEOTIDE SEQUENCE</scope>
    <source>
        <strain evidence="14">B5_2728</strain>
    </source>
</reference>
<dbReference type="GO" id="GO:0005886">
    <property type="term" value="C:plasma membrane"/>
    <property type="evidence" value="ECO:0007669"/>
    <property type="project" value="UniProtKB-SubCell"/>
</dbReference>
<dbReference type="GO" id="GO:0008360">
    <property type="term" value="P:regulation of cell shape"/>
    <property type="evidence" value="ECO:0007669"/>
    <property type="project" value="UniProtKB-KW"/>
</dbReference>
<evidence type="ECO:0000259" key="13">
    <source>
        <dbReference type="Pfam" id="PF03717"/>
    </source>
</evidence>
<keyword evidence="9 11" id="KW-0472">Membrane</keyword>
<proteinExistence type="inferred from homology"/>
<dbReference type="Gene3D" id="1.10.10.1230">
    <property type="entry name" value="Penicillin-binding protein, N-terminal non-catalytic domain, head sub-domain"/>
    <property type="match status" value="1"/>
</dbReference>
<organism evidence="14 15">
    <name type="scientific">Candidatus Allofournierella pullistercoris</name>
    <dbReference type="NCBI Taxonomy" id="2838597"/>
    <lineage>
        <taxon>Bacteria</taxon>
        <taxon>Bacillati</taxon>
        <taxon>Bacillota</taxon>
        <taxon>Clostridia</taxon>
        <taxon>Eubacteriales</taxon>
        <taxon>Oscillospiraceae</taxon>
        <taxon>Allofournierella</taxon>
    </lineage>
</organism>
<dbReference type="AlphaFoldDB" id="A0A948T393"/>
<evidence type="ECO:0000256" key="6">
    <source>
        <dbReference type="ARBA" id="ARBA00022960"/>
    </source>
</evidence>
<evidence type="ECO:0000256" key="4">
    <source>
        <dbReference type="ARBA" id="ARBA00022475"/>
    </source>
</evidence>
<keyword evidence="4" id="KW-1003">Cell membrane</keyword>
<protein>
    <submittedName>
        <fullName evidence="14">Peptidase</fullName>
    </submittedName>
</protein>
<dbReference type="GO" id="GO:0071972">
    <property type="term" value="F:peptidoglycan L,D-transpeptidase activity"/>
    <property type="evidence" value="ECO:0007669"/>
    <property type="project" value="TreeGrafter"/>
</dbReference>
<sequence>MDQKSMLRRIGGLIVVSVAVLGIFVLRLVEFQLIKGKEFLGQAESVTSYEFSISAARGEIVDRYGRSLASNQSGYNLVINKLTLTGDLNETIRQLIMILQENGEEWNDTIPLDSGENGAYQFTDGEDTAAQKRLSTLKEKLGLQQYATANQVMARIVETYELEEFDPYWQRLIGGVRYQMQLEEFSVQNSFVLAKNISARTVATVKERSLTLTGAEVVETSYRVYEDGTLLPHYLGSVGSITSEQWWVTDENGTVTTPLRDKGYNMNDVIGQSGLEAYAEERLRGKDGTQQVTRDRNGVIVSSEVLEVPQPGETVVTTINRDLQAAVNEALANLITTMQQTKADNKGGRVTSGAIVVLDVKTGGILAIANYPSYDLNLYQTNYSEYSQDPNLPLMRRATSGLYTPGSSFKPAVALDGLLSGTITGSSTVFCARTFTLYDDYQPICQMINHGVGPIDVVHALTHSCNTFFYDTGHKLGLEHFDEMATRLGLATETGFELGEATGSLTHTTDENYSNGLELQAAIGQGNTQVTPIQLATYANTLANKGTRYKTHIVAGYRDTNTGELIEEVQPEVVESIEDTVGAFSLIEQGMLGAARASSALKNYPLNIAVKTGSPQRWEKDHTGKYYTNSTVIAYGPVEDPQIAIGAVLEWGGGGSNLLPLIANVFDAYYSENSSNLDPVAEGQLLP</sequence>
<evidence type="ECO:0000313" key="14">
    <source>
        <dbReference type="EMBL" id="MBU3806570.1"/>
    </source>
</evidence>
<dbReference type="InterPro" id="IPR005311">
    <property type="entry name" value="PBP_dimer"/>
</dbReference>
<dbReference type="Gene3D" id="3.40.710.10">
    <property type="entry name" value="DD-peptidase/beta-lactamase superfamily"/>
    <property type="match status" value="1"/>
</dbReference>
<dbReference type="GO" id="GO:0008658">
    <property type="term" value="F:penicillin binding"/>
    <property type="evidence" value="ECO:0007669"/>
    <property type="project" value="InterPro"/>
</dbReference>
<evidence type="ECO:0000313" key="15">
    <source>
        <dbReference type="Proteomes" id="UP000713596"/>
    </source>
</evidence>
<name>A0A948T393_9FIRM</name>
<feature type="transmembrane region" description="Helical" evidence="11">
    <location>
        <begin position="12"/>
        <end position="29"/>
    </location>
</feature>
<comment type="similarity">
    <text evidence="3">Belongs to the transpeptidase family.</text>
</comment>
<dbReference type="SUPFAM" id="SSF56519">
    <property type="entry name" value="Penicillin binding protein dimerisation domain"/>
    <property type="match status" value="1"/>
</dbReference>
<evidence type="ECO:0000256" key="9">
    <source>
        <dbReference type="ARBA" id="ARBA00023136"/>
    </source>
</evidence>
<dbReference type="EMBL" id="JAHLFP010000057">
    <property type="protein sequence ID" value="MBU3806570.1"/>
    <property type="molecule type" value="Genomic_DNA"/>
</dbReference>
<evidence type="ECO:0000256" key="2">
    <source>
        <dbReference type="ARBA" id="ARBA00004236"/>
    </source>
</evidence>
<keyword evidence="6" id="KW-0133">Cell shape</keyword>
<evidence type="ECO:0000256" key="10">
    <source>
        <dbReference type="ARBA" id="ARBA00023316"/>
    </source>
</evidence>
<reference evidence="14" key="1">
    <citation type="journal article" date="2021" name="PeerJ">
        <title>Extensive microbial diversity within the chicken gut microbiome revealed by metagenomics and culture.</title>
        <authorList>
            <person name="Gilroy R."/>
            <person name="Ravi A."/>
            <person name="Getino M."/>
            <person name="Pursley I."/>
            <person name="Horton D.L."/>
            <person name="Alikhan N.F."/>
            <person name="Baker D."/>
            <person name="Gharbi K."/>
            <person name="Hall N."/>
            <person name="Watson M."/>
            <person name="Adriaenssens E.M."/>
            <person name="Foster-Nyarko E."/>
            <person name="Jarju S."/>
            <person name="Secka A."/>
            <person name="Antonio M."/>
            <person name="Oren A."/>
            <person name="Chaudhuri R.R."/>
            <person name="La Ragione R."/>
            <person name="Hildebrand F."/>
            <person name="Pallen M.J."/>
        </authorList>
    </citation>
    <scope>NUCLEOTIDE SEQUENCE</scope>
    <source>
        <strain evidence="14">B5_2728</strain>
    </source>
</reference>
<dbReference type="PANTHER" id="PTHR30627">
    <property type="entry name" value="PEPTIDOGLYCAN D,D-TRANSPEPTIDASE"/>
    <property type="match status" value="1"/>
</dbReference>
<evidence type="ECO:0000256" key="1">
    <source>
        <dbReference type="ARBA" id="ARBA00004167"/>
    </source>
</evidence>
<dbReference type="InterPro" id="IPR012338">
    <property type="entry name" value="Beta-lactam/transpept-like"/>
</dbReference>
<keyword evidence="7" id="KW-0573">Peptidoglycan synthesis</keyword>
<feature type="domain" description="Penicillin-binding protein dimerisation" evidence="13">
    <location>
        <begin position="53"/>
        <end position="302"/>
    </location>
</feature>
<evidence type="ECO:0000256" key="5">
    <source>
        <dbReference type="ARBA" id="ARBA00022692"/>
    </source>
</evidence>
<dbReference type="PANTHER" id="PTHR30627:SF2">
    <property type="entry name" value="PEPTIDOGLYCAN D,D-TRANSPEPTIDASE MRDA"/>
    <property type="match status" value="1"/>
</dbReference>
<evidence type="ECO:0000256" key="3">
    <source>
        <dbReference type="ARBA" id="ARBA00007171"/>
    </source>
</evidence>
<dbReference type="Gene3D" id="3.90.1310.10">
    <property type="entry name" value="Penicillin-binding protein 2a (Domain 2)"/>
    <property type="match status" value="1"/>
</dbReference>
<keyword evidence="10" id="KW-0961">Cell wall biogenesis/degradation</keyword>
<gene>
    <name evidence="14" type="ORF">H9882_06745</name>
</gene>
<feature type="domain" description="Penicillin-binding protein transpeptidase" evidence="12">
    <location>
        <begin position="353"/>
        <end position="656"/>
    </location>
</feature>
<comment type="caution">
    <text evidence="14">The sequence shown here is derived from an EMBL/GenBank/DDBJ whole genome shotgun (WGS) entry which is preliminary data.</text>
</comment>
<dbReference type="Pfam" id="PF00905">
    <property type="entry name" value="Transpeptidase"/>
    <property type="match status" value="1"/>
</dbReference>
<dbReference type="Pfam" id="PF03717">
    <property type="entry name" value="PBP_dimer"/>
    <property type="match status" value="1"/>
</dbReference>
<evidence type="ECO:0000256" key="11">
    <source>
        <dbReference type="SAM" id="Phobius"/>
    </source>
</evidence>
<keyword evidence="5 11" id="KW-0812">Transmembrane</keyword>
<evidence type="ECO:0000256" key="8">
    <source>
        <dbReference type="ARBA" id="ARBA00022989"/>
    </source>
</evidence>
<dbReference type="InterPro" id="IPR001460">
    <property type="entry name" value="PCN-bd_Tpept"/>
</dbReference>
<evidence type="ECO:0000259" key="12">
    <source>
        <dbReference type="Pfam" id="PF00905"/>
    </source>
</evidence>
<dbReference type="Proteomes" id="UP000713596">
    <property type="component" value="Unassembled WGS sequence"/>
</dbReference>
<dbReference type="GO" id="GO:0009252">
    <property type="term" value="P:peptidoglycan biosynthetic process"/>
    <property type="evidence" value="ECO:0007669"/>
    <property type="project" value="UniProtKB-KW"/>
</dbReference>
<evidence type="ECO:0000256" key="7">
    <source>
        <dbReference type="ARBA" id="ARBA00022984"/>
    </source>
</evidence>
<comment type="subcellular location">
    <subcellularLocation>
        <location evidence="2">Cell membrane</location>
    </subcellularLocation>
    <subcellularLocation>
        <location evidence="1">Membrane</location>
        <topology evidence="1">Single-pass membrane protein</topology>
    </subcellularLocation>
</comment>
<keyword evidence="8 11" id="KW-1133">Transmembrane helix</keyword>
<accession>A0A948T393</accession>
<dbReference type="SUPFAM" id="SSF56601">
    <property type="entry name" value="beta-lactamase/transpeptidase-like"/>
    <property type="match status" value="1"/>
</dbReference>
<dbReference type="GO" id="GO:0071555">
    <property type="term" value="P:cell wall organization"/>
    <property type="evidence" value="ECO:0007669"/>
    <property type="project" value="UniProtKB-KW"/>
</dbReference>
<dbReference type="InterPro" id="IPR036138">
    <property type="entry name" value="PBP_dimer_sf"/>
</dbReference>